<evidence type="ECO:0000256" key="2">
    <source>
        <dbReference type="ARBA" id="ARBA00022741"/>
    </source>
</evidence>
<evidence type="ECO:0000256" key="3">
    <source>
        <dbReference type="ARBA" id="ARBA00022840"/>
    </source>
</evidence>
<dbReference type="GO" id="GO:0042941">
    <property type="term" value="P:D-alanine transmembrane transport"/>
    <property type="evidence" value="ECO:0007669"/>
    <property type="project" value="TreeGrafter"/>
</dbReference>
<dbReference type="GO" id="GO:0016887">
    <property type="term" value="F:ATP hydrolysis activity"/>
    <property type="evidence" value="ECO:0007669"/>
    <property type="project" value="InterPro"/>
</dbReference>
<dbReference type="GO" id="GO:1903805">
    <property type="term" value="P:L-valine import across plasma membrane"/>
    <property type="evidence" value="ECO:0007669"/>
    <property type="project" value="TreeGrafter"/>
</dbReference>
<dbReference type="GO" id="GO:0015188">
    <property type="term" value="F:L-isoleucine transmembrane transporter activity"/>
    <property type="evidence" value="ECO:0007669"/>
    <property type="project" value="TreeGrafter"/>
</dbReference>
<dbReference type="InterPro" id="IPR032823">
    <property type="entry name" value="BCA_ABC_TP_C"/>
</dbReference>
<proteinExistence type="predicted"/>
<dbReference type="FunFam" id="3.40.50.300:FF:000421">
    <property type="entry name" value="Branched-chain amino acid ABC transporter ATP-binding protein"/>
    <property type="match status" value="1"/>
</dbReference>
<dbReference type="CDD" id="cd03219">
    <property type="entry name" value="ABC_Mj1267_LivG_branched"/>
    <property type="match status" value="1"/>
</dbReference>
<evidence type="ECO:0000313" key="5">
    <source>
        <dbReference type="EMBL" id="BCJ86021.1"/>
    </source>
</evidence>
<dbReference type="SMART" id="SM00382">
    <property type="entry name" value="AAA"/>
    <property type="match status" value="1"/>
</dbReference>
<keyword evidence="2" id="KW-0547">Nucleotide-binding</keyword>
<protein>
    <submittedName>
        <fullName evidence="5">ABC transporter ATP-binding protein</fullName>
    </submittedName>
</protein>
<keyword evidence="1" id="KW-0813">Transport</keyword>
<dbReference type="GO" id="GO:0005304">
    <property type="term" value="F:L-valine transmembrane transporter activity"/>
    <property type="evidence" value="ECO:0007669"/>
    <property type="project" value="TreeGrafter"/>
</dbReference>
<dbReference type="SUPFAM" id="SSF52540">
    <property type="entry name" value="P-loop containing nucleoside triphosphate hydrolases"/>
    <property type="match status" value="1"/>
</dbReference>
<name>A0A7I8DDQ4_9BACL</name>
<organism evidence="5 6">
    <name type="scientific">Effusibacillus dendaii</name>
    <dbReference type="NCBI Taxonomy" id="2743772"/>
    <lineage>
        <taxon>Bacteria</taxon>
        <taxon>Bacillati</taxon>
        <taxon>Bacillota</taxon>
        <taxon>Bacilli</taxon>
        <taxon>Bacillales</taxon>
        <taxon>Alicyclobacillaceae</taxon>
        <taxon>Effusibacillus</taxon>
    </lineage>
</organism>
<dbReference type="Proteomes" id="UP000593802">
    <property type="component" value="Chromosome"/>
</dbReference>
<evidence type="ECO:0000313" key="6">
    <source>
        <dbReference type="Proteomes" id="UP000593802"/>
    </source>
</evidence>
<dbReference type="Pfam" id="PF00005">
    <property type="entry name" value="ABC_tran"/>
    <property type="match status" value="1"/>
</dbReference>
<accession>A0A7I8DDQ4</accession>
<dbReference type="RefSeq" id="WP_200760068.1">
    <property type="nucleotide sequence ID" value="NZ_AP023366.1"/>
</dbReference>
<dbReference type="Pfam" id="PF12399">
    <property type="entry name" value="BCA_ABC_TP_C"/>
    <property type="match status" value="1"/>
</dbReference>
<dbReference type="InterPro" id="IPR003439">
    <property type="entry name" value="ABC_transporter-like_ATP-bd"/>
</dbReference>
<dbReference type="GO" id="GO:0015192">
    <property type="term" value="F:L-phenylalanine transmembrane transporter activity"/>
    <property type="evidence" value="ECO:0007669"/>
    <property type="project" value="TreeGrafter"/>
</dbReference>
<dbReference type="GO" id="GO:1903806">
    <property type="term" value="P:L-isoleucine import across plasma membrane"/>
    <property type="evidence" value="ECO:0007669"/>
    <property type="project" value="TreeGrafter"/>
</dbReference>
<dbReference type="KEGG" id="eff:skT53_10060"/>
<dbReference type="GO" id="GO:0005886">
    <property type="term" value="C:plasma membrane"/>
    <property type="evidence" value="ECO:0007669"/>
    <property type="project" value="TreeGrafter"/>
</dbReference>
<dbReference type="PANTHER" id="PTHR45772:SF7">
    <property type="entry name" value="AMINO ACID ABC TRANSPORTER ATP-BINDING PROTEIN"/>
    <property type="match status" value="1"/>
</dbReference>
<dbReference type="AlphaFoldDB" id="A0A7I8DDQ4"/>
<dbReference type="InterPro" id="IPR027417">
    <property type="entry name" value="P-loop_NTPase"/>
</dbReference>
<dbReference type="Gene3D" id="3.40.50.300">
    <property type="entry name" value="P-loop containing nucleotide triphosphate hydrolases"/>
    <property type="match status" value="1"/>
</dbReference>
<dbReference type="GO" id="GO:0005524">
    <property type="term" value="F:ATP binding"/>
    <property type="evidence" value="ECO:0007669"/>
    <property type="project" value="UniProtKB-KW"/>
</dbReference>
<evidence type="ECO:0000256" key="1">
    <source>
        <dbReference type="ARBA" id="ARBA00022448"/>
    </source>
</evidence>
<gene>
    <name evidence="5" type="ORF">skT53_10060</name>
</gene>
<sequence>MSILKVEGLSKYFGGLAAVKDVGFEMQEGMIMGLIGPNGAGKTTLFTMIAGSQKPSAGTITYRDRQIQGISADRAVKLGVCRTNQVVKPFRELSVVENVMVGAFYGRNKLFGKKAAEKEARRILEFIGMENLADLPAGQLSIGNLKRLEIARALATKPDLLLLDEICGGLTPSETAKTMELMKQIRSEQGISILYIEHDMKAVMSVCDRILVLNYGQKIAEGTPQEIVTNQQVIDAYLGQSETA</sequence>
<dbReference type="GO" id="GO:0015808">
    <property type="term" value="P:L-alanine transport"/>
    <property type="evidence" value="ECO:0007669"/>
    <property type="project" value="TreeGrafter"/>
</dbReference>
<keyword evidence="3 5" id="KW-0067">ATP-binding</keyword>
<feature type="domain" description="ABC transporter" evidence="4">
    <location>
        <begin position="4"/>
        <end position="240"/>
    </location>
</feature>
<reference evidence="5 6" key="1">
    <citation type="submission" date="2020-08" db="EMBL/GenBank/DDBJ databases">
        <title>Complete Genome Sequence of Effusibacillus dendaii Strain skT53, Isolated from Farmland soil.</title>
        <authorList>
            <person name="Konishi T."/>
            <person name="Kawasaki H."/>
        </authorList>
    </citation>
    <scope>NUCLEOTIDE SEQUENCE [LARGE SCALE GENOMIC DNA]</scope>
    <source>
        <strain evidence="6">skT53</strain>
    </source>
</reference>
<evidence type="ECO:0000259" key="4">
    <source>
        <dbReference type="PROSITE" id="PS50893"/>
    </source>
</evidence>
<dbReference type="PROSITE" id="PS50893">
    <property type="entry name" value="ABC_TRANSPORTER_2"/>
    <property type="match status" value="1"/>
</dbReference>
<dbReference type="InterPro" id="IPR003593">
    <property type="entry name" value="AAA+_ATPase"/>
</dbReference>
<dbReference type="EMBL" id="AP023366">
    <property type="protein sequence ID" value="BCJ86021.1"/>
    <property type="molecule type" value="Genomic_DNA"/>
</dbReference>
<dbReference type="InterPro" id="IPR051120">
    <property type="entry name" value="ABC_AA/LPS_Transport"/>
</dbReference>
<dbReference type="PANTHER" id="PTHR45772">
    <property type="entry name" value="CONSERVED COMPONENT OF ABC TRANSPORTER FOR NATURAL AMINO ACIDS-RELATED"/>
    <property type="match status" value="1"/>
</dbReference>
<keyword evidence="6" id="KW-1185">Reference proteome</keyword>